<dbReference type="Proteomes" id="UP001165101">
    <property type="component" value="Unassembled WGS sequence"/>
</dbReference>
<gene>
    <name evidence="1" type="ORF">Cboi01_000406600</name>
</gene>
<dbReference type="EMBL" id="BSXV01002475">
    <property type="protein sequence ID" value="GME95844.1"/>
    <property type="molecule type" value="Genomic_DNA"/>
</dbReference>
<accession>A0ACB5TVR7</accession>
<evidence type="ECO:0000313" key="1">
    <source>
        <dbReference type="EMBL" id="GME95844.1"/>
    </source>
</evidence>
<comment type="caution">
    <text evidence="1">The sequence shown here is derived from an EMBL/GenBank/DDBJ whole genome shotgun (WGS) entry which is preliminary data.</text>
</comment>
<name>A0ACB5TVR7_CANBO</name>
<reference evidence="1" key="1">
    <citation type="submission" date="2023-04" db="EMBL/GenBank/DDBJ databases">
        <title>Candida boidinii NBRC 1967.</title>
        <authorList>
            <person name="Ichikawa N."/>
            <person name="Sato H."/>
            <person name="Tonouchi N."/>
        </authorList>
    </citation>
    <scope>NUCLEOTIDE SEQUENCE</scope>
    <source>
        <strain evidence="1">NBRC 1967</strain>
    </source>
</reference>
<organism evidence="1 2">
    <name type="scientific">Candida boidinii</name>
    <name type="common">Yeast</name>
    <dbReference type="NCBI Taxonomy" id="5477"/>
    <lineage>
        <taxon>Eukaryota</taxon>
        <taxon>Fungi</taxon>
        <taxon>Dikarya</taxon>
        <taxon>Ascomycota</taxon>
        <taxon>Saccharomycotina</taxon>
        <taxon>Pichiomycetes</taxon>
        <taxon>Pichiales</taxon>
        <taxon>Pichiaceae</taxon>
        <taxon>Ogataea</taxon>
        <taxon>Ogataea/Candida clade</taxon>
    </lineage>
</organism>
<sequence>MARPRLILLLRHGESEGNKDKCVNQYIPNHKVPLTKKGHTQARLAGLELKKLVDFEKDSILFYTSPYLRARQTLDGVLKGLVSEEDDEDDEILKEQTKDNKDCCEDEEEEGEGENKNDEVHDGQHHYEREEDRACLLAKNIIMNNKVEKNLKIRHQIYEEPRMREQDFGNFQSTSEEMQKIWKERAHYGHFFYRIPHGESAADVYDRCAGFNETLFRQFNTDKFPSILVLVTHGIWARVFLMKWFRWTVEEFEDLTNIPHCQFIIMEKNEETERYKLTTPLTKWSKLDEDSDGNMKTKLCKETTAQFKFNSNAIVTDKEVSEVVEAELEQKRKMLEIKKIYEKSMQNFKIEQELLEREHEHDHDHDHEG</sequence>
<keyword evidence="2" id="KW-1185">Reference proteome</keyword>
<evidence type="ECO:0000313" key="2">
    <source>
        <dbReference type="Proteomes" id="UP001165101"/>
    </source>
</evidence>
<protein>
    <submittedName>
        <fullName evidence="1">Unnamed protein product</fullName>
    </submittedName>
</protein>
<proteinExistence type="predicted"/>